<comment type="caution">
    <text evidence="2">The sequence shown here is derived from an EMBL/GenBank/DDBJ whole genome shotgun (WGS) entry which is preliminary data.</text>
</comment>
<evidence type="ECO:0000256" key="1">
    <source>
        <dbReference type="SAM" id="Phobius"/>
    </source>
</evidence>
<accession>A0ABW0H2Z9</accession>
<organism evidence="2 3">
    <name type="scientific">Bosea vestrisii</name>
    <dbReference type="NCBI Taxonomy" id="151416"/>
    <lineage>
        <taxon>Bacteria</taxon>
        <taxon>Pseudomonadati</taxon>
        <taxon>Pseudomonadota</taxon>
        <taxon>Alphaproteobacteria</taxon>
        <taxon>Hyphomicrobiales</taxon>
        <taxon>Boseaceae</taxon>
        <taxon>Bosea</taxon>
    </lineage>
</organism>
<feature type="transmembrane region" description="Helical" evidence="1">
    <location>
        <begin position="12"/>
        <end position="41"/>
    </location>
</feature>
<protein>
    <submittedName>
        <fullName evidence="2">Uncharacterized protein</fullName>
    </submittedName>
</protein>
<keyword evidence="1" id="KW-0472">Membrane</keyword>
<dbReference type="RefSeq" id="WP_291674421.1">
    <property type="nucleotide sequence ID" value="NZ_JBHSLV010000007.1"/>
</dbReference>
<name>A0ABW0H2Z9_9HYPH</name>
<keyword evidence="1" id="KW-0812">Transmembrane</keyword>
<evidence type="ECO:0000313" key="2">
    <source>
        <dbReference type="EMBL" id="MFC5391600.1"/>
    </source>
</evidence>
<dbReference type="EMBL" id="JBHSLV010000007">
    <property type="protein sequence ID" value="MFC5391600.1"/>
    <property type="molecule type" value="Genomic_DNA"/>
</dbReference>
<gene>
    <name evidence="2" type="ORF">ACFPPC_02970</name>
</gene>
<keyword evidence="3" id="KW-1185">Reference proteome</keyword>
<dbReference type="PROSITE" id="PS51257">
    <property type="entry name" value="PROKAR_LIPOPROTEIN"/>
    <property type="match status" value="1"/>
</dbReference>
<proteinExistence type="predicted"/>
<sequence>MTLDWRNSLMLGFIAAVFVACLFGPYMISVMLGGLGLTCYLTKHIRPGA</sequence>
<keyword evidence="1" id="KW-1133">Transmembrane helix</keyword>
<dbReference type="Proteomes" id="UP001596104">
    <property type="component" value="Unassembled WGS sequence"/>
</dbReference>
<evidence type="ECO:0000313" key="3">
    <source>
        <dbReference type="Proteomes" id="UP001596104"/>
    </source>
</evidence>
<reference evidence="3" key="1">
    <citation type="journal article" date="2019" name="Int. J. Syst. Evol. Microbiol.">
        <title>The Global Catalogue of Microorganisms (GCM) 10K type strain sequencing project: providing services to taxonomists for standard genome sequencing and annotation.</title>
        <authorList>
            <consortium name="The Broad Institute Genomics Platform"/>
            <consortium name="The Broad Institute Genome Sequencing Center for Infectious Disease"/>
            <person name="Wu L."/>
            <person name="Ma J."/>
        </authorList>
    </citation>
    <scope>NUCLEOTIDE SEQUENCE [LARGE SCALE GENOMIC DNA]</scope>
    <source>
        <strain evidence="3">CGMCC 1.16326</strain>
    </source>
</reference>